<evidence type="ECO:0000313" key="1">
    <source>
        <dbReference type="EMBL" id="MCE0481885.1"/>
    </source>
</evidence>
<organism evidence="1 2">
    <name type="scientific">Datura stramonium</name>
    <name type="common">Jimsonweed</name>
    <name type="synonym">Common thornapple</name>
    <dbReference type="NCBI Taxonomy" id="4076"/>
    <lineage>
        <taxon>Eukaryota</taxon>
        <taxon>Viridiplantae</taxon>
        <taxon>Streptophyta</taxon>
        <taxon>Embryophyta</taxon>
        <taxon>Tracheophyta</taxon>
        <taxon>Spermatophyta</taxon>
        <taxon>Magnoliopsida</taxon>
        <taxon>eudicotyledons</taxon>
        <taxon>Gunneridae</taxon>
        <taxon>Pentapetalae</taxon>
        <taxon>asterids</taxon>
        <taxon>lamiids</taxon>
        <taxon>Solanales</taxon>
        <taxon>Solanaceae</taxon>
        <taxon>Solanoideae</taxon>
        <taxon>Datureae</taxon>
        <taxon>Datura</taxon>
    </lineage>
</organism>
<dbReference type="Proteomes" id="UP000823775">
    <property type="component" value="Unassembled WGS sequence"/>
</dbReference>
<keyword evidence="2" id="KW-1185">Reference proteome</keyword>
<comment type="caution">
    <text evidence="1">The sequence shown here is derived from an EMBL/GenBank/DDBJ whole genome shotgun (WGS) entry which is preliminary data.</text>
</comment>
<dbReference type="EMBL" id="JACEIK010005606">
    <property type="protein sequence ID" value="MCE0481885.1"/>
    <property type="molecule type" value="Genomic_DNA"/>
</dbReference>
<proteinExistence type="predicted"/>
<evidence type="ECO:0000313" key="2">
    <source>
        <dbReference type="Proteomes" id="UP000823775"/>
    </source>
</evidence>
<gene>
    <name evidence="1" type="ORF">HAX54_040065</name>
</gene>
<accession>A0ABS8VPJ3</accession>
<protein>
    <submittedName>
        <fullName evidence="1">Uncharacterized protein</fullName>
    </submittedName>
</protein>
<reference evidence="1 2" key="1">
    <citation type="journal article" date="2021" name="BMC Genomics">
        <title>Datura genome reveals duplications of psychoactive alkaloid biosynthetic genes and high mutation rate following tissue culture.</title>
        <authorList>
            <person name="Rajewski A."/>
            <person name="Carter-House D."/>
            <person name="Stajich J."/>
            <person name="Litt A."/>
        </authorList>
    </citation>
    <scope>NUCLEOTIDE SEQUENCE [LARGE SCALE GENOMIC DNA]</scope>
    <source>
        <strain evidence="1">AR-01</strain>
    </source>
</reference>
<sequence length="280" mass="31139">MEGVHINVGELIADQFKWKANQQATTLPFPNLVSMLCLRAACPLFRQLDRTVRVDHVITLANKTDEDAQVLKRGKYTESNHLQPTMASSHTSEVPVCIVEPHTTLYPNLLVLAQKAKAHENHLMKLAKAIPSMIHLAIQRALQPSRDKFSGLCSTIDVFEKEIITLRKEISSPSAIPSPSFPSHVMPAVTHDKPNAPKSPPDDWCMGYDSASEMVPDEERYHNRHSPPPMHSVHVVDPLWTPDGVATTSYHELRTLLDKWVVPSSGGPVTLPPDPLQPMV</sequence>
<name>A0ABS8VPJ3_DATST</name>